<sequence>NQSAPRPFQVPHTDTQLHKNQTLLRRRRRSSGEKSGTGSLLIGEQIIRSPHRRMGHHKSRTNQNRAHNIPRHTSKKQEHNRQNRKHNQHHEIVNRTAENRQRLVPKEVEEKPRHHHDYEDDEGDRFDGRLNDRKLNISFHGRRVPRVDLNRSFPREMNSRFVVPGDAVGIVPYDVILPARVLGDNSKREGRRRMERRMQNARQFDGMMQ</sequence>
<feature type="region of interest" description="Disordered" evidence="1">
    <location>
        <begin position="1"/>
        <end position="125"/>
    </location>
</feature>
<feature type="compositionally biased region" description="Basic residues" evidence="1">
    <location>
        <begin position="49"/>
        <end position="60"/>
    </location>
</feature>
<evidence type="ECO:0000313" key="3">
    <source>
        <dbReference type="Proteomes" id="UP001370490"/>
    </source>
</evidence>
<organism evidence="2 3">
    <name type="scientific">Dillenia turbinata</name>
    <dbReference type="NCBI Taxonomy" id="194707"/>
    <lineage>
        <taxon>Eukaryota</taxon>
        <taxon>Viridiplantae</taxon>
        <taxon>Streptophyta</taxon>
        <taxon>Embryophyta</taxon>
        <taxon>Tracheophyta</taxon>
        <taxon>Spermatophyta</taxon>
        <taxon>Magnoliopsida</taxon>
        <taxon>eudicotyledons</taxon>
        <taxon>Gunneridae</taxon>
        <taxon>Pentapetalae</taxon>
        <taxon>Dilleniales</taxon>
        <taxon>Dilleniaceae</taxon>
        <taxon>Dillenia</taxon>
    </lineage>
</organism>
<dbReference type="EMBL" id="JBAMMX010000028">
    <property type="protein sequence ID" value="KAK6911950.1"/>
    <property type="molecule type" value="Genomic_DNA"/>
</dbReference>
<protein>
    <submittedName>
        <fullName evidence="2">Uncharacterized protein</fullName>
    </submittedName>
</protein>
<dbReference type="Proteomes" id="UP001370490">
    <property type="component" value="Unassembled WGS sequence"/>
</dbReference>
<gene>
    <name evidence="2" type="ORF">RJ641_024043</name>
</gene>
<keyword evidence="3" id="KW-1185">Reference proteome</keyword>
<evidence type="ECO:0000256" key="1">
    <source>
        <dbReference type="SAM" id="MobiDB-lite"/>
    </source>
</evidence>
<evidence type="ECO:0000313" key="2">
    <source>
        <dbReference type="EMBL" id="KAK6911950.1"/>
    </source>
</evidence>
<comment type="caution">
    <text evidence="2">The sequence shown here is derived from an EMBL/GenBank/DDBJ whole genome shotgun (WGS) entry which is preliminary data.</text>
</comment>
<name>A0AAN8UAL6_9MAGN</name>
<feature type="compositionally biased region" description="Polar residues" evidence="1">
    <location>
        <begin position="12"/>
        <end position="22"/>
    </location>
</feature>
<proteinExistence type="predicted"/>
<reference evidence="2 3" key="1">
    <citation type="submission" date="2023-12" db="EMBL/GenBank/DDBJ databases">
        <title>A high-quality genome assembly for Dillenia turbinata (Dilleniales).</title>
        <authorList>
            <person name="Chanderbali A."/>
        </authorList>
    </citation>
    <scope>NUCLEOTIDE SEQUENCE [LARGE SCALE GENOMIC DNA]</scope>
    <source>
        <strain evidence="2">LSX21</strain>
        <tissue evidence="2">Leaf</tissue>
    </source>
</reference>
<accession>A0AAN8UAL6</accession>
<dbReference type="AlphaFoldDB" id="A0AAN8UAL6"/>
<feature type="non-terminal residue" evidence="2">
    <location>
        <position position="1"/>
    </location>
</feature>
<feature type="compositionally biased region" description="Basic and acidic residues" evidence="1">
    <location>
        <begin position="89"/>
        <end position="118"/>
    </location>
</feature>